<gene>
    <name evidence="2" type="ORF">ENL47_04240</name>
    <name evidence="1" type="ORF">ENM84_01325</name>
</gene>
<name>A0A7C5XP39_9CREN</name>
<reference evidence="1" key="1">
    <citation type="journal article" date="2020" name="mSystems">
        <title>Genome- and Community-Level Interaction Insights into Carbon Utilization and Element Cycling Functions of Hydrothermarchaeota in Hydrothermal Sediment.</title>
        <authorList>
            <person name="Zhou Z."/>
            <person name="Liu Y."/>
            <person name="Xu W."/>
            <person name="Pan J."/>
            <person name="Luo Z.H."/>
            <person name="Li M."/>
        </authorList>
    </citation>
    <scope>NUCLEOTIDE SEQUENCE [LARGE SCALE GENOMIC DNA]</scope>
    <source>
        <strain evidence="2">SpSt-1</strain>
        <strain evidence="1">SpSt-1121</strain>
    </source>
</reference>
<dbReference type="EMBL" id="DRZI01000044">
    <property type="protein sequence ID" value="HHP81285.1"/>
    <property type="molecule type" value="Genomic_DNA"/>
</dbReference>
<comment type="caution">
    <text evidence="1">The sequence shown here is derived from an EMBL/GenBank/DDBJ whole genome shotgun (WGS) entry which is preliminary data.</text>
</comment>
<sequence length="238" mass="27694">MQKDYYHQIIDDSYTKDIVKRIRVLFHIEDLVELHINEIDVQEIMLRIDGLAEDNININKVVVYGEEVFIRCGYNEYYEDVEISFKCNERKGYTLPEIYRTLGIRLAKNVVKILSKYLSYNREYLIMVLDNGDSIVLEGFRESITFPIIANLMFIAHTHPKTLQPIFSRKDLITTLEILSKRGIGSCVVSSTSLCILRKKPLTLDDYEKFEYLINSVEVATKDVLDVVGFESLYTLNL</sequence>
<protein>
    <submittedName>
        <fullName evidence="1">Uncharacterized protein</fullName>
    </submittedName>
</protein>
<dbReference type="EMBL" id="DRUB01000077">
    <property type="protein sequence ID" value="HHR96025.1"/>
    <property type="molecule type" value="Genomic_DNA"/>
</dbReference>
<accession>A0A7C5XP39</accession>
<organism evidence="1">
    <name type="scientific">Ignisphaera aggregans</name>
    <dbReference type="NCBI Taxonomy" id="334771"/>
    <lineage>
        <taxon>Archaea</taxon>
        <taxon>Thermoproteota</taxon>
        <taxon>Thermoprotei</taxon>
        <taxon>Desulfurococcales</taxon>
        <taxon>Desulfurococcaceae</taxon>
        <taxon>Ignisphaera</taxon>
    </lineage>
</organism>
<proteinExistence type="predicted"/>
<evidence type="ECO:0000313" key="1">
    <source>
        <dbReference type="EMBL" id="HHP81285.1"/>
    </source>
</evidence>
<evidence type="ECO:0000313" key="2">
    <source>
        <dbReference type="EMBL" id="HHR96025.1"/>
    </source>
</evidence>
<dbReference type="AlphaFoldDB" id="A0A7C5XP39"/>